<evidence type="ECO:0000313" key="2">
    <source>
        <dbReference type="Proteomes" id="UP000533953"/>
    </source>
</evidence>
<comment type="caution">
    <text evidence="1">The sequence shown here is derived from an EMBL/GenBank/DDBJ whole genome shotgun (WGS) entry which is preliminary data.</text>
</comment>
<name>A0A7X1CC60_9LIST</name>
<dbReference type="Proteomes" id="UP000533953">
    <property type="component" value="Unassembled WGS sequence"/>
</dbReference>
<dbReference type="EMBL" id="JAASTX010000011">
    <property type="protein sequence ID" value="MBC1492123.1"/>
    <property type="molecule type" value="Genomic_DNA"/>
</dbReference>
<sequence>MKNIIPASEYRRLKLLNLLFFAESPIPKKEAANFVECSINTLNADIETLNTTIPDDIAHG</sequence>
<accession>A0A7X1CC60</accession>
<dbReference type="AlphaFoldDB" id="A0A7X1CC60"/>
<gene>
    <name evidence="1" type="ORF">HCI99_09775</name>
</gene>
<evidence type="ECO:0008006" key="3">
    <source>
        <dbReference type="Google" id="ProtNLM"/>
    </source>
</evidence>
<protein>
    <recommendedName>
        <fullName evidence="3">Mga helix-turn-helix domain-containing protein</fullName>
    </recommendedName>
</protein>
<evidence type="ECO:0000313" key="1">
    <source>
        <dbReference type="EMBL" id="MBC1492123.1"/>
    </source>
</evidence>
<reference evidence="1 2" key="1">
    <citation type="submission" date="2020-03" db="EMBL/GenBank/DDBJ databases">
        <title>Soil Listeria distribution.</title>
        <authorList>
            <person name="Liao J."/>
            <person name="Wiedmann M."/>
        </authorList>
    </citation>
    <scope>NUCLEOTIDE SEQUENCE [LARGE SCALE GENOMIC DNA]</scope>
    <source>
        <strain evidence="1 2">FSL L7-1547</strain>
    </source>
</reference>
<dbReference type="RefSeq" id="WP_185417566.1">
    <property type="nucleotide sequence ID" value="NZ_JAARRI010000006.1"/>
</dbReference>
<proteinExistence type="predicted"/>
<organism evidence="1 2">
    <name type="scientific">Listeria booriae</name>
    <dbReference type="NCBI Taxonomy" id="1552123"/>
    <lineage>
        <taxon>Bacteria</taxon>
        <taxon>Bacillati</taxon>
        <taxon>Bacillota</taxon>
        <taxon>Bacilli</taxon>
        <taxon>Bacillales</taxon>
        <taxon>Listeriaceae</taxon>
        <taxon>Listeria</taxon>
    </lineage>
</organism>